<sequence length="150" mass="17082">MRRARHDFPFWRKELCQKTLSPRHYFQYQCASFSQHLVRSAARLLLSPFARPLAARLTLDTVLAACGETEHASPDGSAPSSGLFGDIYRHAILGCLSKSRPRPTRSPIDWFGSYVQRKPLLAVCVWFLVQVGFRVPQLCPAIDLRRMPIQ</sequence>
<proteinExistence type="predicted"/>
<dbReference type="EMBL" id="MU002473">
    <property type="protein sequence ID" value="KAF2786407.1"/>
    <property type="molecule type" value="Genomic_DNA"/>
</dbReference>
<reference evidence="1" key="1">
    <citation type="journal article" date="2020" name="Stud. Mycol.">
        <title>101 Dothideomycetes genomes: a test case for predicting lifestyles and emergence of pathogens.</title>
        <authorList>
            <person name="Haridas S."/>
            <person name="Albert R."/>
            <person name="Binder M."/>
            <person name="Bloem J."/>
            <person name="Labutti K."/>
            <person name="Salamov A."/>
            <person name="Andreopoulos B."/>
            <person name="Baker S."/>
            <person name="Barry K."/>
            <person name="Bills G."/>
            <person name="Bluhm B."/>
            <person name="Cannon C."/>
            <person name="Castanera R."/>
            <person name="Culley D."/>
            <person name="Daum C."/>
            <person name="Ezra D."/>
            <person name="Gonzalez J."/>
            <person name="Henrissat B."/>
            <person name="Kuo A."/>
            <person name="Liang C."/>
            <person name="Lipzen A."/>
            <person name="Lutzoni F."/>
            <person name="Magnuson J."/>
            <person name="Mondo S."/>
            <person name="Nolan M."/>
            <person name="Ohm R."/>
            <person name="Pangilinan J."/>
            <person name="Park H.-J."/>
            <person name="Ramirez L."/>
            <person name="Alfaro M."/>
            <person name="Sun H."/>
            <person name="Tritt A."/>
            <person name="Yoshinaga Y."/>
            <person name="Zwiers L.-H."/>
            <person name="Turgeon B."/>
            <person name="Goodwin S."/>
            <person name="Spatafora J."/>
            <person name="Crous P."/>
            <person name="Grigoriev I."/>
        </authorList>
    </citation>
    <scope>NUCLEOTIDE SEQUENCE</scope>
    <source>
        <strain evidence="1">CBS 109.77</strain>
    </source>
</reference>
<dbReference type="AlphaFoldDB" id="A0A6A6WRG3"/>
<evidence type="ECO:0000313" key="1">
    <source>
        <dbReference type="EMBL" id="KAF2786407.1"/>
    </source>
</evidence>
<accession>A0A6A6WRG3</accession>
<evidence type="ECO:0000313" key="2">
    <source>
        <dbReference type="Proteomes" id="UP000799757"/>
    </source>
</evidence>
<dbReference type="Proteomes" id="UP000799757">
    <property type="component" value="Unassembled WGS sequence"/>
</dbReference>
<keyword evidence="2" id="KW-1185">Reference proteome</keyword>
<gene>
    <name evidence="1" type="ORF">K505DRAFT_146450</name>
</gene>
<name>A0A6A6WRG3_9PLEO</name>
<organism evidence="1 2">
    <name type="scientific">Melanomma pulvis-pyrius CBS 109.77</name>
    <dbReference type="NCBI Taxonomy" id="1314802"/>
    <lineage>
        <taxon>Eukaryota</taxon>
        <taxon>Fungi</taxon>
        <taxon>Dikarya</taxon>
        <taxon>Ascomycota</taxon>
        <taxon>Pezizomycotina</taxon>
        <taxon>Dothideomycetes</taxon>
        <taxon>Pleosporomycetidae</taxon>
        <taxon>Pleosporales</taxon>
        <taxon>Melanommataceae</taxon>
        <taxon>Melanomma</taxon>
    </lineage>
</organism>
<protein>
    <submittedName>
        <fullName evidence="1">Uncharacterized protein</fullName>
    </submittedName>
</protein>